<keyword evidence="3" id="KW-1185">Reference proteome</keyword>
<dbReference type="Proteomes" id="UP000612352">
    <property type="component" value="Unassembled WGS sequence"/>
</dbReference>
<dbReference type="InterPro" id="IPR009061">
    <property type="entry name" value="DNA-bd_dom_put_sf"/>
</dbReference>
<gene>
    <name evidence="2" type="ORF">I8D64_14010</name>
</gene>
<feature type="domain" description="Helix-turn-helix" evidence="1">
    <location>
        <begin position="15"/>
        <end position="66"/>
    </location>
</feature>
<organism evidence="2 3">
    <name type="scientific">Brachybacterium halotolerans</name>
    <dbReference type="NCBI Taxonomy" id="2795215"/>
    <lineage>
        <taxon>Bacteria</taxon>
        <taxon>Bacillati</taxon>
        <taxon>Actinomycetota</taxon>
        <taxon>Actinomycetes</taxon>
        <taxon>Micrococcales</taxon>
        <taxon>Dermabacteraceae</taxon>
        <taxon>Brachybacterium</taxon>
    </lineage>
</organism>
<name>A0ABS1BCY3_9MICO</name>
<dbReference type="EMBL" id="JAEDAJ010000010">
    <property type="protein sequence ID" value="MBK0332511.1"/>
    <property type="molecule type" value="Genomic_DNA"/>
</dbReference>
<reference evidence="2 3" key="1">
    <citation type="submission" date="2020-12" db="EMBL/GenBank/DDBJ databases">
        <title>Brachybacterium sp. MASK1Z-5, whole genome shotgun sequence.</title>
        <authorList>
            <person name="Tuo L."/>
        </authorList>
    </citation>
    <scope>NUCLEOTIDE SEQUENCE [LARGE SCALE GENOMIC DNA]</scope>
    <source>
        <strain evidence="2 3">MASK1Z-5</strain>
    </source>
</reference>
<comment type="caution">
    <text evidence="2">The sequence shown here is derived from an EMBL/GenBank/DDBJ whole genome shotgun (WGS) entry which is preliminary data.</text>
</comment>
<dbReference type="InterPro" id="IPR041657">
    <property type="entry name" value="HTH_17"/>
</dbReference>
<evidence type="ECO:0000313" key="3">
    <source>
        <dbReference type="Proteomes" id="UP000612352"/>
    </source>
</evidence>
<evidence type="ECO:0000259" key="1">
    <source>
        <dbReference type="Pfam" id="PF12728"/>
    </source>
</evidence>
<sequence>MSLSTLAHPVVGDRLLTEQEAASMLGLKPATLRTWRSTGRAGQPRWCKIGRACRYRLSDVQAYIADLSDGSEVAA</sequence>
<accession>A0ABS1BCY3</accession>
<proteinExistence type="predicted"/>
<dbReference type="Pfam" id="PF12728">
    <property type="entry name" value="HTH_17"/>
    <property type="match status" value="1"/>
</dbReference>
<protein>
    <submittedName>
        <fullName evidence="2">Helix-turn-helix domain-containing protein</fullName>
    </submittedName>
</protein>
<dbReference type="RefSeq" id="WP_200503416.1">
    <property type="nucleotide sequence ID" value="NZ_JAEDAJ010000010.1"/>
</dbReference>
<evidence type="ECO:0000313" key="2">
    <source>
        <dbReference type="EMBL" id="MBK0332511.1"/>
    </source>
</evidence>
<dbReference type="SUPFAM" id="SSF46955">
    <property type="entry name" value="Putative DNA-binding domain"/>
    <property type="match status" value="1"/>
</dbReference>